<dbReference type="EMBL" id="CAFAAA010000002">
    <property type="protein sequence ID" value="CAB4773098.1"/>
    <property type="molecule type" value="Genomic_DNA"/>
</dbReference>
<accession>A0A6J7B0K6</accession>
<organism evidence="2">
    <name type="scientific">freshwater metagenome</name>
    <dbReference type="NCBI Taxonomy" id="449393"/>
    <lineage>
        <taxon>unclassified sequences</taxon>
        <taxon>metagenomes</taxon>
        <taxon>ecological metagenomes</taxon>
    </lineage>
</organism>
<dbReference type="AlphaFoldDB" id="A0A6J7B0K6"/>
<proteinExistence type="predicted"/>
<dbReference type="EMBL" id="CAFARE010000041">
    <property type="protein sequence ID" value="CAB4838884.1"/>
    <property type="molecule type" value="Genomic_DNA"/>
</dbReference>
<evidence type="ECO:0000313" key="2">
    <source>
        <dbReference type="EMBL" id="CAB4838884.1"/>
    </source>
</evidence>
<gene>
    <name evidence="1" type="ORF">UFOPK2942_00199</name>
    <name evidence="2" type="ORF">UFOPK3232_01022</name>
</gene>
<evidence type="ECO:0000313" key="1">
    <source>
        <dbReference type="EMBL" id="CAB4773098.1"/>
    </source>
</evidence>
<sequence length="318" mass="35643">MDKVEVAKNLARSICSCSELSKALGDANHPCHKVVMTQKAMLQGNENMRQRPEPWIGNLQNSQVLFVSSNPSISDDPDVSIRENFPTFGISEDESADFFINRFDGNSETPHATFNFKKFANFLFRSNDGKYRGKGNSFNKPIETWQGVYERAKEILGESCDPTENYALTEVVKCKSKKEEGVKEASATCIKNWMQKVMDVSPAKLVVIIGAPARNNFAHKIADLGSDFGTDSRGYEQLGQRGRALRDIKISDFGGKRRVYVFNWHPTSMIPNKKELLQFKNAYGASLVLWMNEIATGEVDLPGSSEDLILLIQEKTIN</sequence>
<protein>
    <submittedName>
        <fullName evidence="2">Unannotated protein</fullName>
    </submittedName>
</protein>
<name>A0A6J7B0K6_9ZZZZ</name>
<reference evidence="2" key="1">
    <citation type="submission" date="2020-05" db="EMBL/GenBank/DDBJ databases">
        <authorList>
            <person name="Chiriac C."/>
            <person name="Salcher M."/>
            <person name="Ghai R."/>
            <person name="Kavagutti S V."/>
        </authorList>
    </citation>
    <scope>NUCLEOTIDE SEQUENCE</scope>
</reference>